<evidence type="ECO:0000259" key="3">
    <source>
        <dbReference type="Pfam" id="PF25298"/>
    </source>
</evidence>
<dbReference type="CDD" id="cd15489">
    <property type="entry name" value="PHD_SF"/>
    <property type="match status" value="1"/>
</dbReference>
<proteinExistence type="predicted"/>
<reference evidence="4" key="1">
    <citation type="submission" date="2021-05" db="EMBL/GenBank/DDBJ databases">
        <authorList>
            <person name="Alioto T."/>
            <person name="Alioto T."/>
            <person name="Gomez Garrido J."/>
        </authorList>
    </citation>
    <scope>NUCLEOTIDE SEQUENCE</scope>
</reference>
<organism evidence="4">
    <name type="scientific">Cacopsylla melanoneura</name>
    <dbReference type="NCBI Taxonomy" id="428564"/>
    <lineage>
        <taxon>Eukaryota</taxon>
        <taxon>Metazoa</taxon>
        <taxon>Ecdysozoa</taxon>
        <taxon>Arthropoda</taxon>
        <taxon>Hexapoda</taxon>
        <taxon>Insecta</taxon>
        <taxon>Pterygota</taxon>
        <taxon>Neoptera</taxon>
        <taxon>Paraneoptera</taxon>
        <taxon>Hemiptera</taxon>
        <taxon>Sternorrhyncha</taxon>
        <taxon>Psylloidea</taxon>
        <taxon>Psyllidae</taxon>
        <taxon>Psyllinae</taxon>
        <taxon>Cacopsylla</taxon>
    </lineage>
</organism>
<protein>
    <recommendedName>
        <fullName evidence="3">FP protein C-terminal domain-containing protein</fullName>
    </recommendedName>
</protein>
<dbReference type="AlphaFoldDB" id="A0A8D9F860"/>
<evidence type="ECO:0000256" key="2">
    <source>
        <dbReference type="SAM" id="MobiDB-lite"/>
    </source>
</evidence>
<feature type="coiled-coil region" evidence="1">
    <location>
        <begin position="123"/>
        <end position="171"/>
    </location>
</feature>
<dbReference type="EMBL" id="HBUF01440773">
    <property type="protein sequence ID" value="CAG6742928.1"/>
    <property type="molecule type" value="Transcribed_RNA"/>
</dbReference>
<sequence length="322" mass="37110">MSGRCGTCDKPLPTDADFAKCKVCKIGFHLSSCSTVSDSSWKTMGERRQTWKCPSCRNLGVNTKSSSKPSGTPEPKERKDSEKSNETDPIMRKLDEKFDTMQKHFDSVMEDFKKTLTFYGGQIEDLTTSLKLVEQKNVKIEKELEAQKEINTELKTRVRKLETIVEQKEQREKNNIMEITGFKDNVVDEKLFVRQLMEKVGATDVQVQVKKSVKPPKDEKPGTSTIYVHFQSEEDRNNVLSVIKQRKLYDEMNATIQSSNPVRLFFNEVLTPYYKSLFYEARRIKSEKNFAYLWIKNGKILLKKTADSQTQVLSSKDDIGRL</sequence>
<evidence type="ECO:0000313" key="4">
    <source>
        <dbReference type="EMBL" id="CAG6780776.1"/>
    </source>
</evidence>
<dbReference type="EMBL" id="HBUF01620055">
    <property type="protein sequence ID" value="CAG6780776.1"/>
    <property type="molecule type" value="Transcribed_RNA"/>
</dbReference>
<name>A0A8D9F860_9HEMI</name>
<dbReference type="InterPro" id="IPR057251">
    <property type="entry name" value="FP_C"/>
</dbReference>
<feature type="compositionally biased region" description="Basic and acidic residues" evidence="2">
    <location>
        <begin position="74"/>
        <end position="91"/>
    </location>
</feature>
<evidence type="ECO:0000256" key="1">
    <source>
        <dbReference type="SAM" id="Coils"/>
    </source>
</evidence>
<dbReference type="InterPro" id="IPR011011">
    <property type="entry name" value="Znf_FYVE_PHD"/>
</dbReference>
<dbReference type="EMBL" id="HBUF01620054">
    <property type="protein sequence ID" value="CAG6780775.1"/>
    <property type="molecule type" value="Transcribed_RNA"/>
</dbReference>
<dbReference type="Pfam" id="PF25298">
    <property type="entry name" value="Baculo_FP_2nd"/>
    <property type="match status" value="1"/>
</dbReference>
<dbReference type="EMBL" id="HBUF01275598">
    <property type="protein sequence ID" value="CAG6686320.1"/>
    <property type="molecule type" value="Transcribed_RNA"/>
</dbReference>
<dbReference type="SUPFAM" id="SSF57903">
    <property type="entry name" value="FYVE/PHD zinc finger"/>
    <property type="match status" value="1"/>
</dbReference>
<keyword evidence="1" id="KW-0175">Coiled coil</keyword>
<accession>A0A8D9F860</accession>
<feature type="domain" description="FP protein C-terminal" evidence="3">
    <location>
        <begin position="271"/>
        <end position="322"/>
    </location>
</feature>
<feature type="region of interest" description="Disordered" evidence="2">
    <location>
        <begin position="62"/>
        <end position="91"/>
    </location>
</feature>